<dbReference type="InterPro" id="IPR023811">
    <property type="entry name" value="CHP04076"/>
</dbReference>
<sequence length="117" mass="13494">MKKDTKLRDDQFELYDLTVVVESISGNCTCNMKVGDKFHLKGGKLSMPDKSDFCLYALQSTLPLLPAKQRKNHPADWMETDARVVCPDPECKLIMRIDRDNLRVLNHDDVSPIKWEK</sequence>
<keyword evidence="2" id="KW-1185">Reference proteome</keyword>
<protein>
    <submittedName>
        <fullName evidence="1">TIGR04076 family protein</fullName>
    </submittedName>
</protein>
<gene>
    <name evidence="1" type="ORF">FEK29_11090</name>
</gene>
<dbReference type="NCBIfam" id="TIGR04076">
    <property type="entry name" value="TIGR04076 family protein"/>
    <property type="match status" value="1"/>
</dbReference>
<dbReference type="EMBL" id="VBUK01000006">
    <property type="protein sequence ID" value="TLF44356.1"/>
    <property type="molecule type" value="Genomic_DNA"/>
</dbReference>
<organism evidence="1 2">
    <name type="scientific">Maribacter aurantiacus</name>
    <dbReference type="NCBI Taxonomy" id="1882343"/>
    <lineage>
        <taxon>Bacteria</taxon>
        <taxon>Pseudomonadati</taxon>
        <taxon>Bacteroidota</taxon>
        <taxon>Flavobacteriia</taxon>
        <taxon>Flavobacteriales</taxon>
        <taxon>Flavobacteriaceae</taxon>
        <taxon>Maribacter</taxon>
    </lineage>
</organism>
<dbReference type="OrthoDB" id="1178194at2"/>
<accession>A0A5R8M455</accession>
<proteinExistence type="predicted"/>
<evidence type="ECO:0000313" key="1">
    <source>
        <dbReference type="EMBL" id="TLF44356.1"/>
    </source>
</evidence>
<dbReference type="AlphaFoldDB" id="A0A5R8M455"/>
<name>A0A5R8M455_9FLAO</name>
<dbReference type="RefSeq" id="WP_138258506.1">
    <property type="nucleotide sequence ID" value="NZ_VBUK01000006.1"/>
</dbReference>
<reference evidence="1 2" key="1">
    <citation type="journal article" date="2017" name="Int. J. Syst. Evol. Microbiol.">
        <title>Maripseudobacter aurantiacus gen. nov., sp. nov., a novel member of the family Flavobacteriaceae isolated from a sedimentation basin.</title>
        <authorList>
            <person name="Chen C."/>
            <person name="Su Y."/>
            <person name="Tao T."/>
            <person name="Fu G."/>
            <person name="Zhang C."/>
            <person name="Sun C."/>
            <person name="Zhang X."/>
            <person name="Wu M."/>
        </authorList>
    </citation>
    <scope>NUCLEOTIDE SEQUENCE [LARGE SCALE GENOMIC DNA]</scope>
    <source>
        <strain evidence="2">CDA4</strain>
    </source>
</reference>
<comment type="caution">
    <text evidence="1">The sequence shown here is derived from an EMBL/GenBank/DDBJ whole genome shotgun (WGS) entry which is preliminary data.</text>
</comment>
<dbReference type="Proteomes" id="UP000308382">
    <property type="component" value="Unassembled WGS sequence"/>
</dbReference>
<evidence type="ECO:0000313" key="2">
    <source>
        <dbReference type="Proteomes" id="UP000308382"/>
    </source>
</evidence>